<keyword evidence="6" id="KW-0256">Endoplasmic reticulum</keyword>
<evidence type="ECO:0000256" key="10">
    <source>
        <dbReference type="ARBA" id="ARBA00023136"/>
    </source>
</evidence>
<keyword evidence="14" id="KW-1185">Reference proteome</keyword>
<feature type="transmembrane region" description="Helical" evidence="12">
    <location>
        <begin position="93"/>
        <end position="112"/>
    </location>
</feature>
<dbReference type="Pfam" id="PF03839">
    <property type="entry name" value="Sec62"/>
    <property type="match status" value="1"/>
</dbReference>
<evidence type="ECO:0000256" key="9">
    <source>
        <dbReference type="ARBA" id="ARBA00023010"/>
    </source>
</evidence>
<protein>
    <recommendedName>
        <fullName evidence="3">Translocation protein SEC62</fullName>
    </recommendedName>
</protein>
<dbReference type="InterPro" id="IPR011553">
    <property type="entry name" value="Sec62_asco"/>
</dbReference>
<organism evidence="13 14">
    <name type="scientific">Pneumocystis wakefieldiae</name>
    <dbReference type="NCBI Taxonomy" id="38082"/>
    <lineage>
        <taxon>Eukaryota</taxon>
        <taxon>Fungi</taxon>
        <taxon>Dikarya</taxon>
        <taxon>Ascomycota</taxon>
        <taxon>Taphrinomycotina</taxon>
        <taxon>Pneumocystomycetes</taxon>
        <taxon>Pneumocystaceae</taxon>
        <taxon>Pneumocystis</taxon>
    </lineage>
</organism>
<dbReference type="GO" id="GO:0005789">
    <property type="term" value="C:endoplasmic reticulum membrane"/>
    <property type="evidence" value="ECO:0007669"/>
    <property type="project" value="UniProtKB-SubCell"/>
</dbReference>
<evidence type="ECO:0000256" key="12">
    <source>
        <dbReference type="SAM" id="Phobius"/>
    </source>
</evidence>
<sequence length="190" mass="22168">MVGTHSPAPPSESTEEPSGRTPSLPSIKSEEDVVKIIRSLIDHALIQRVDKLSSRKDRRGVRSYRLQISESQEEITRDAYYVWFYDFVPMSTFFLGIGTLILILIIIVYPLWPSRMRQVVYYLSWGSLGLIGLLIVITILRFIFYVITTVLLPPGIWIFPNLYEDVGFVDSFKPIWDWHRQKYKKARKKE</sequence>
<evidence type="ECO:0000256" key="3">
    <source>
        <dbReference type="ARBA" id="ARBA00021257"/>
    </source>
</evidence>
<keyword evidence="4" id="KW-0813">Transport</keyword>
<evidence type="ECO:0000256" key="6">
    <source>
        <dbReference type="ARBA" id="ARBA00022824"/>
    </source>
</evidence>
<dbReference type="Proteomes" id="UP000663699">
    <property type="component" value="Chromosome 14"/>
</dbReference>
<reference evidence="13" key="1">
    <citation type="submission" date="2020-06" db="EMBL/GenBank/DDBJ databases">
        <title>Genomes of multiple members of Pneumocystis genus reveal paths to human pathogen Pneumocystis jirovecii.</title>
        <authorList>
            <person name="Cisse O.H."/>
            <person name="Ma L."/>
            <person name="Dekker J."/>
            <person name="Khil P."/>
            <person name="Jo J."/>
            <person name="Brenchley J."/>
            <person name="Blair R."/>
            <person name="Pahar B."/>
            <person name="Chabe M."/>
            <person name="Van Rompay K.A."/>
            <person name="Keesler R."/>
            <person name="Sukura A."/>
            <person name="Hirsch V."/>
            <person name="Kutty G."/>
            <person name="Liu Y."/>
            <person name="Peng L."/>
            <person name="Chen J."/>
            <person name="Song J."/>
            <person name="Weissenbacher-Lang C."/>
            <person name="Xu J."/>
            <person name="Upham N.S."/>
            <person name="Stajich J.E."/>
            <person name="Cuomo C.A."/>
            <person name="Cushion M.T."/>
            <person name="Kovacs J.A."/>
        </authorList>
    </citation>
    <scope>NUCLEOTIDE SEQUENCE</scope>
    <source>
        <strain evidence="13">2A</strain>
    </source>
</reference>
<feature type="transmembrane region" description="Helical" evidence="12">
    <location>
        <begin position="119"/>
        <end position="147"/>
    </location>
</feature>
<dbReference type="PANTHER" id="PTHR12443">
    <property type="entry name" value="TRANSLOCATION PROTEIN SEC62"/>
    <property type="match status" value="1"/>
</dbReference>
<dbReference type="EMBL" id="CP054545">
    <property type="protein sequence ID" value="QSL66769.1"/>
    <property type="molecule type" value="Genomic_DNA"/>
</dbReference>
<dbReference type="PANTHER" id="PTHR12443:SF9">
    <property type="entry name" value="TRANSLOCATION PROTEIN SEC62"/>
    <property type="match status" value="1"/>
</dbReference>
<accession>A0A899G5U2</accession>
<evidence type="ECO:0000256" key="5">
    <source>
        <dbReference type="ARBA" id="ARBA00022692"/>
    </source>
</evidence>
<name>A0A899G5U2_9ASCO</name>
<keyword evidence="8 12" id="KW-1133">Transmembrane helix</keyword>
<gene>
    <name evidence="13" type="ORF">MERGE_001155</name>
</gene>
<evidence type="ECO:0000256" key="7">
    <source>
        <dbReference type="ARBA" id="ARBA00022927"/>
    </source>
</evidence>
<dbReference type="NCBIfam" id="TIGR00869">
    <property type="entry name" value="sec62"/>
    <property type="match status" value="1"/>
</dbReference>
<evidence type="ECO:0000256" key="11">
    <source>
        <dbReference type="SAM" id="MobiDB-lite"/>
    </source>
</evidence>
<evidence type="ECO:0000256" key="4">
    <source>
        <dbReference type="ARBA" id="ARBA00022448"/>
    </source>
</evidence>
<evidence type="ECO:0000256" key="8">
    <source>
        <dbReference type="ARBA" id="ARBA00022989"/>
    </source>
</evidence>
<keyword evidence="5 12" id="KW-0812">Transmembrane</keyword>
<dbReference type="GO" id="GO:0031204">
    <property type="term" value="P:post-translational protein targeting to membrane, translocation"/>
    <property type="evidence" value="ECO:0007669"/>
    <property type="project" value="TreeGrafter"/>
</dbReference>
<comment type="subcellular location">
    <subcellularLocation>
        <location evidence="1">Endoplasmic reticulum membrane</location>
        <topology evidence="1">Multi-pass membrane protein</topology>
    </subcellularLocation>
</comment>
<dbReference type="InterPro" id="IPR004728">
    <property type="entry name" value="Sec62"/>
</dbReference>
<evidence type="ECO:0000256" key="1">
    <source>
        <dbReference type="ARBA" id="ARBA00004477"/>
    </source>
</evidence>
<dbReference type="AlphaFoldDB" id="A0A899G5U2"/>
<keyword evidence="7" id="KW-0653">Protein transport</keyword>
<dbReference type="OrthoDB" id="200187at2759"/>
<feature type="region of interest" description="Disordered" evidence="11">
    <location>
        <begin position="1"/>
        <end position="27"/>
    </location>
</feature>
<keyword evidence="9" id="KW-0811">Translocation</keyword>
<proteinExistence type="inferred from homology"/>
<evidence type="ECO:0000313" key="14">
    <source>
        <dbReference type="Proteomes" id="UP000663699"/>
    </source>
</evidence>
<evidence type="ECO:0000256" key="2">
    <source>
        <dbReference type="ARBA" id="ARBA00010604"/>
    </source>
</evidence>
<keyword evidence="10 12" id="KW-0472">Membrane</keyword>
<comment type="similarity">
    <text evidence="2">Belongs to the SEC62 family.</text>
</comment>
<evidence type="ECO:0000313" key="13">
    <source>
        <dbReference type="EMBL" id="QSL66769.1"/>
    </source>
</evidence>